<keyword evidence="1" id="KW-0614">Plasmid</keyword>
<dbReference type="EMBL" id="AY392416">
    <property type="protein sequence ID" value="AAQ93568.1"/>
    <property type="molecule type" value="Genomic_DNA"/>
</dbReference>
<dbReference type="AlphaFoldDB" id="Q6TMQ5"/>
<accession>Q6TMQ5</accession>
<gene>
    <name evidence="1" type="ORF">pSCL2.6.A8.14</name>
</gene>
<accession>B5GQX0</accession>
<name>Q6TMQ5_STRCL</name>
<protein>
    <submittedName>
        <fullName evidence="1">Uncharacterized protein</fullName>
    </submittedName>
</protein>
<sequence>MFARTCPDGAGTAYRVVTRRRCWTVERGVPTYAGRPLSTAVLVHLRTGLFQSRVPEGR</sequence>
<geneLocation type="plasmid" evidence="1">
    <name>pSCL2</name>
</geneLocation>
<reference evidence="1" key="1">
    <citation type="submission" date="2003-09" db="EMBL/GenBank/DDBJ databases">
        <title>Characterization of pSCL2, a giant linear plasmid in Streptomyces clavuligerus.</title>
        <authorList>
            <person name="Wu W."/>
            <person name="Roy K.L."/>
        </authorList>
    </citation>
    <scope>NUCLEOTIDE SEQUENCE</scope>
    <source>
        <plasmid evidence="1">pSCL2</plasmid>
    </source>
</reference>
<proteinExistence type="predicted"/>
<organism evidence="1">
    <name type="scientific">Streptomyces clavuligerus</name>
    <dbReference type="NCBI Taxonomy" id="1901"/>
    <lineage>
        <taxon>Bacteria</taxon>
        <taxon>Bacillati</taxon>
        <taxon>Actinomycetota</taxon>
        <taxon>Actinomycetes</taxon>
        <taxon>Kitasatosporales</taxon>
        <taxon>Streptomycetaceae</taxon>
        <taxon>Streptomyces</taxon>
    </lineage>
</organism>
<evidence type="ECO:0000313" key="1">
    <source>
        <dbReference type="EMBL" id="AAQ93568.1"/>
    </source>
</evidence>